<evidence type="ECO:0000259" key="5">
    <source>
        <dbReference type="PROSITE" id="PS50002"/>
    </source>
</evidence>
<dbReference type="SMART" id="SM00028">
    <property type="entry name" value="TPR"/>
    <property type="match status" value="6"/>
</dbReference>
<dbReference type="InterPro" id="IPR036028">
    <property type="entry name" value="SH3-like_dom_sf"/>
</dbReference>
<dbReference type="InterPro" id="IPR011990">
    <property type="entry name" value="TPR-like_helical_dom_sf"/>
</dbReference>
<dbReference type="EMBL" id="JADWDJ010000024">
    <property type="protein sequence ID" value="KAG5260888.1"/>
    <property type="molecule type" value="Genomic_DNA"/>
</dbReference>
<keyword evidence="1 2" id="KW-0728">SH3 domain</keyword>
<dbReference type="SUPFAM" id="SSF50044">
    <property type="entry name" value="SH3-domain"/>
    <property type="match status" value="1"/>
</dbReference>
<dbReference type="Gene3D" id="1.25.40.10">
    <property type="entry name" value="Tetratricopeptide repeat domain"/>
    <property type="match status" value="2"/>
</dbReference>
<proteinExistence type="predicted"/>
<dbReference type="SUPFAM" id="SSF48452">
    <property type="entry name" value="TPR-like"/>
    <property type="match status" value="3"/>
</dbReference>
<protein>
    <recommendedName>
        <fullName evidence="5">SH3 domain-containing protein</fullName>
    </recommendedName>
</protein>
<evidence type="ECO:0000313" key="7">
    <source>
        <dbReference type="Proteomes" id="UP000823561"/>
    </source>
</evidence>
<dbReference type="Pfam" id="PF13424">
    <property type="entry name" value="TPR_12"/>
    <property type="match status" value="1"/>
</dbReference>
<keyword evidence="3" id="KW-0802">TPR repeat</keyword>
<dbReference type="InterPro" id="IPR042772">
    <property type="entry name" value="SH3TC1/SH3TC2"/>
</dbReference>
<evidence type="ECO:0000256" key="3">
    <source>
        <dbReference type="PROSITE-ProRule" id="PRU00339"/>
    </source>
</evidence>
<dbReference type="PANTHER" id="PTHR22647:SF3">
    <property type="entry name" value="SH3 DOMAIN AND TETRATRICOPEPTIDE REPEAT-CONTAINING PROTEIN 1"/>
    <property type="match status" value="1"/>
</dbReference>
<name>A0AAV6FDZ8_9TELE</name>
<dbReference type="InterPro" id="IPR001452">
    <property type="entry name" value="SH3_domain"/>
</dbReference>
<evidence type="ECO:0000256" key="1">
    <source>
        <dbReference type="ARBA" id="ARBA00022443"/>
    </source>
</evidence>
<comment type="caution">
    <text evidence="6">The sequence shown here is derived from an EMBL/GenBank/DDBJ whole genome shotgun (WGS) entry which is preliminary data.</text>
</comment>
<organism evidence="6 7">
    <name type="scientific">Alosa alosa</name>
    <name type="common">allis shad</name>
    <dbReference type="NCBI Taxonomy" id="278164"/>
    <lineage>
        <taxon>Eukaryota</taxon>
        <taxon>Metazoa</taxon>
        <taxon>Chordata</taxon>
        <taxon>Craniata</taxon>
        <taxon>Vertebrata</taxon>
        <taxon>Euteleostomi</taxon>
        <taxon>Actinopterygii</taxon>
        <taxon>Neopterygii</taxon>
        <taxon>Teleostei</taxon>
        <taxon>Clupei</taxon>
        <taxon>Clupeiformes</taxon>
        <taxon>Clupeoidei</taxon>
        <taxon>Clupeidae</taxon>
        <taxon>Alosa</taxon>
    </lineage>
</organism>
<sequence length="1348" mass="150148">MSTAVHRNSIAQVGNGVEYETARTGRRLRRELSAAEIYSDHDLDLNKDSHGTRDMEQKSSKGTGSIKRQCSTSDDNIPTVLSLQLAMVQGPDRLPDSEWAQDVLRGKLRLVEADPGKVTTLLSELSAHLLTINSDKNIINVTFKTFEEIWKFNTYYKMGFLGQCMEILLLDQNFWLNSLDQEDAGIEISIKDETMNLMYRGILMQEGSFFASCTSNQMFDSSTSGSDLYLEKGDIALFEPPFLGSGWTVLSLADGSRGTKPKPALEPVIPFYEWFLKSCPEGTIVGNGKVTHSFPYQLATGACVATGDHDANAPDELSFEAGEHITVVGLLASCYQWFLGRRETNGDVGLVQIHLVKPADTLCESTDLFLSTEDRLFLKLEQDKIKEETINLLKKTSQSDVGTVYQLDLISDSLPISSKTVHRSEDGDVNANTEVELKNKIVDYLHNLAKSDGMVSSSNKPDGTDVSSDKVVDSKDMPTFTVCSEAEGASTDGYHSLLSFLGGRDFREELRSLYTSYPEFLMLCFHGHADEEELVAYLGVARETARKKRQSWAQSRICFLLGQMCASRSKFSQARVYYEEALSVPMDSFSDMPMLSALYTNLALIYLTQKNTEKYFALSERLAALLMGVPDAISGTEDPEVLKFLLKKAILSGNKPAEARSCFLMAKLHLKLGEAASTVAFLERFQILSGQLSGVCQGIRSHGYLLLGRLYSDLSLPHLAVSSAHQASLQTSTTLSDCLCSISLLLENTPQLYGVTVPAQVVPYLTRAVHLAHEGSELPLAHVHALCLSQLFHQHGLPDRAVGYMRAFLLGLGASSGMSQGDAADALVWLAWLYVCSGRPHVALDVLDAVLASLPEHCTTQQEGVVYNMRAIALRRTGNLRHAAESYRAAVEVCEEFEDRHNWAVALANLGLLCLRAKARGLAEEHLVQAVELFSELEEDELDGHELSFITVLLELGQHYVSQGYHERGKIYYEWSLLLAIHSGQSESQLKATRHLCHLYGQVCPNEAQCIIYNEHQLALVHHMGDRSVEADILETISQLYLGLGTEKANRSALEHTKQSLGIFIDLGMRRKEARAWLQAGKIYHILRQTELVELHVQVAQDVGLSTGDTQFILELLEAAGDIFFNSTAERDKAVCFYRDRALPIAVKTGSVYSQLRLCNKLAELLLKMRVCEEAVEFAQTALDLSISLGDHLNERVAFHRLATLYHCLGQFEMAEHNYLKALSLCPTPLQYDEETLYYVRVYQTLGDIIFYDLKDPFDAAGYYHLALAAAMDLGNKKAQLNLCTRLATIYHNFLMDRELSLFFYQRARTFASDLNVRRINLAPDQNFQSTAQYRTEPHRLSLVAATG</sequence>
<reference evidence="6" key="1">
    <citation type="submission" date="2020-10" db="EMBL/GenBank/DDBJ databases">
        <title>Chromosome-scale genome assembly of the Allis shad, Alosa alosa.</title>
        <authorList>
            <person name="Margot Z."/>
            <person name="Christophe K."/>
            <person name="Cabau C."/>
            <person name="Louis A."/>
            <person name="Berthelot C."/>
            <person name="Parey E."/>
            <person name="Roest Crollius H."/>
            <person name="Montfort J."/>
            <person name="Robinson-Rechavi M."/>
            <person name="Bucao C."/>
            <person name="Bouchez O."/>
            <person name="Gislard M."/>
            <person name="Lluch J."/>
            <person name="Milhes M."/>
            <person name="Lampietro C."/>
            <person name="Lopez Roques C."/>
            <person name="Donnadieu C."/>
            <person name="Braasch I."/>
            <person name="Desvignes T."/>
            <person name="Postlethwait J."/>
            <person name="Bobe J."/>
            <person name="Guiguen Y."/>
        </authorList>
    </citation>
    <scope>NUCLEOTIDE SEQUENCE</scope>
    <source>
        <strain evidence="6">M-15738</strain>
        <tissue evidence="6">Blood</tissue>
    </source>
</reference>
<feature type="region of interest" description="Disordered" evidence="4">
    <location>
        <begin position="43"/>
        <end position="72"/>
    </location>
</feature>
<feature type="domain" description="SH3" evidence="5">
    <location>
        <begin position="298"/>
        <end position="361"/>
    </location>
</feature>
<gene>
    <name evidence="6" type="ORF">AALO_G00297660</name>
</gene>
<feature type="repeat" description="TPR" evidence="3">
    <location>
        <begin position="1196"/>
        <end position="1229"/>
    </location>
</feature>
<evidence type="ECO:0000256" key="4">
    <source>
        <dbReference type="SAM" id="MobiDB-lite"/>
    </source>
</evidence>
<dbReference type="PROSITE" id="PS50002">
    <property type="entry name" value="SH3"/>
    <property type="match status" value="1"/>
</dbReference>
<dbReference type="SMART" id="SM00326">
    <property type="entry name" value="SH3"/>
    <property type="match status" value="1"/>
</dbReference>
<dbReference type="PANTHER" id="PTHR22647">
    <property type="entry name" value="SH3 DOMAIN AND TETRATRICOPEPTIDE REPEATS CONTAINING PROTEIN"/>
    <property type="match status" value="1"/>
</dbReference>
<dbReference type="Gene3D" id="2.30.30.40">
    <property type="entry name" value="SH3 Domains"/>
    <property type="match status" value="1"/>
</dbReference>
<dbReference type="InterPro" id="IPR019734">
    <property type="entry name" value="TPR_rpt"/>
</dbReference>
<evidence type="ECO:0000313" key="6">
    <source>
        <dbReference type="EMBL" id="KAG5260888.1"/>
    </source>
</evidence>
<keyword evidence="7" id="KW-1185">Reference proteome</keyword>
<dbReference type="Proteomes" id="UP000823561">
    <property type="component" value="Chromosome 24"/>
</dbReference>
<dbReference type="PROSITE" id="PS50005">
    <property type="entry name" value="TPR"/>
    <property type="match status" value="1"/>
</dbReference>
<feature type="compositionally biased region" description="Basic and acidic residues" evidence="4">
    <location>
        <begin position="43"/>
        <end position="59"/>
    </location>
</feature>
<evidence type="ECO:0000256" key="2">
    <source>
        <dbReference type="PROSITE-ProRule" id="PRU00192"/>
    </source>
</evidence>
<accession>A0AAV6FDZ8</accession>
<feature type="compositionally biased region" description="Polar residues" evidence="4">
    <location>
        <begin position="60"/>
        <end position="72"/>
    </location>
</feature>